<dbReference type="GO" id="GO:0003964">
    <property type="term" value="F:RNA-directed DNA polymerase activity"/>
    <property type="evidence" value="ECO:0007669"/>
    <property type="project" value="UniProtKB-KW"/>
</dbReference>
<dbReference type="InterPro" id="IPR012337">
    <property type="entry name" value="RNaseH-like_sf"/>
</dbReference>
<keyword evidence="9" id="KW-0229">DNA integration</keyword>
<organism evidence="17 18">
    <name type="scientific">Austropuccinia psidii MF-1</name>
    <dbReference type="NCBI Taxonomy" id="1389203"/>
    <lineage>
        <taxon>Eukaryota</taxon>
        <taxon>Fungi</taxon>
        <taxon>Dikarya</taxon>
        <taxon>Basidiomycota</taxon>
        <taxon>Pucciniomycotina</taxon>
        <taxon>Pucciniomycetes</taxon>
        <taxon>Pucciniales</taxon>
        <taxon>Sphaerophragmiaceae</taxon>
        <taxon>Austropuccinia</taxon>
    </lineage>
</organism>
<evidence type="ECO:0000256" key="12">
    <source>
        <dbReference type="ARBA" id="ARBA00023172"/>
    </source>
</evidence>
<evidence type="ECO:0000256" key="8">
    <source>
        <dbReference type="ARBA" id="ARBA00022884"/>
    </source>
</evidence>
<evidence type="ECO:0000313" key="17">
    <source>
        <dbReference type="EMBL" id="MBW0526958.1"/>
    </source>
</evidence>
<dbReference type="PANTHER" id="PTHR42648">
    <property type="entry name" value="TRANSPOSASE, PUTATIVE-RELATED"/>
    <property type="match status" value="1"/>
</dbReference>
<evidence type="ECO:0000256" key="3">
    <source>
        <dbReference type="ARBA" id="ARBA00022722"/>
    </source>
</evidence>
<evidence type="ECO:0000256" key="6">
    <source>
        <dbReference type="ARBA" id="ARBA00022801"/>
    </source>
</evidence>
<evidence type="ECO:0000259" key="16">
    <source>
        <dbReference type="PROSITE" id="PS50994"/>
    </source>
</evidence>
<keyword evidence="5" id="KW-0255">Endonuclease</keyword>
<dbReference type="GO" id="GO:0003723">
    <property type="term" value="F:RNA binding"/>
    <property type="evidence" value="ECO:0007669"/>
    <property type="project" value="UniProtKB-KW"/>
</dbReference>
<comment type="catalytic activity">
    <reaction evidence="13">
        <text>DNA(n) + a 2'-deoxyribonucleoside 5'-triphosphate = DNA(n+1) + diphosphate</text>
        <dbReference type="Rhea" id="RHEA:22508"/>
        <dbReference type="Rhea" id="RHEA-COMP:17339"/>
        <dbReference type="Rhea" id="RHEA-COMP:17340"/>
        <dbReference type="ChEBI" id="CHEBI:33019"/>
        <dbReference type="ChEBI" id="CHEBI:61560"/>
        <dbReference type="ChEBI" id="CHEBI:173112"/>
        <dbReference type="EC" id="2.7.7.49"/>
    </reaction>
</comment>
<sequence length="613" mass="66740">MERPTDSATFTATDQIFPSGLQASTKCFASPSIPSYQSMIAPPCWKIGLLRRTGQSCTSLTPLCPPTTPCALVLSRHAQRPRSFSMPSRPGAVLLGVEADELEGLLAQAACHAPPSLGEVAFDQLVTAAILAKGDKKPLSTFIGQIIMNASQKDSEATQHPSPFFYCVSEPLDSPALYSRLQSPHFPRTLALTNKVHRPLNIFSIGLGALASTVVGLETGEPTAHTPRGTPEHRSQPPSSPHYQRECVSQVKFVKHGTADRVLIDNGASIHLSGSLQFTTVMRDIPPFRIFFADSNSSVTISQTTALKILVNNGFVIIRNVPFSKEISGTILSVGRLCRAGVVPLSDGLSLSLLLSNVLVTTTFVNGCWWLDVVHGGETNRSAAVSSPPCLLEMNLISLPTSVSLSPRGWHNRLGHACNKFVISLLKQHVPSFDVKIWQSFYCKVCAKAKSTHGIAKARTNIPKDKPLNLLVSDIMGPFMDDAQGFQYLLTIRDHVSTYSIVYSLKSRLEAPEAILDAVTQLQVRLGATPKALRTDNAREFTSASFTSALTKLGVAFCPFLPCLPQENGKAEHLNQRLGDMARVMMVQSEMPEQFWKFAYSLAAFLHHRLPNS</sequence>
<dbReference type="InterPro" id="IPR001584">
    <property type="entry name" value="Integrase_cat-core"/>
</dbReference>
<keyword evidence="4" id="KW-0479">Metal-binding</keyword>
<dbReference type="Proteomes" id="UP000765509">
    <property type="component" value="Unassembled WGS sequence"/>
</dbReference>
<dbReference type="GO" id="GO:0006310">
    <property type="term" value="P:DNA recombination"/>
    <property type="evidence" value="ECO:0007669"/>
    <property type="project" value="UniProtKB-KW"/>
</dbReference>
<dbReference type="EMBL" id="AVOT02033104">
    <property type="protein sequence ID" value="MBW0526958.1"/>
    <property type="molecule type" value="Genomic_DNA"/>
</dbReference>
<keyword evidence="3" id="KW-0540">Nuclease</keyword>
<dbReference type="PROSITE" id="PS50994">
    <property type="entry name" value="INTEGRASE"/>
    <property type="match status" value="1"/>
</dbReference>
<evidence type="ECO:0000256" key="14">
    <source>
        <dbReference type="ARBA" id="ARBA00049244"/>
    </source>
</evidence>
<dbReference type="GO" id="GO:0004519">
    <property type="term" value="F:endonuclease activity"/>
    <property type="evidence" value="ECO:0007669"/>
    <property type="project" value="UniProtKB-KW"/>
</dbReference>
<comment type="caution">
    <text evidence="17">The sequence shown here is derived from an EMBL/GenBank/DDBJ whole genome shotgun (WGS) entry which is preliminary data.</text>
</comment>
<dbReference type="GO" id="GO:0046872">
    <property type="term" value="F:metal ion binding"/>
    <property type="evidence" value="ECO:0007669"/>
    <property type="project" value="UniProtKB-KW"/>
</dbReference>
<keyword evidence="8" id="KW-0694">RNA-binding</keyword>
<dbReference type="GO" id="GO:0003887">
    <property type="term" value="F:DNA-directed DNA polymerase activity"/>
    <property type="evidence" value="ECO:0007669"/>
    <property type="project" value="UniProtKB-KW"/>
</dbReference>
<dbReference type="GO" id="GO:0032196">
    <property type="term" value="P:transposition"/>
    <property type="evidence" value="ECO:0007669"/>
    <property type="project" value="UniProtKB-KW"/>
</dbReference>
<feature type="region of interest" description="Disordered" evidence="15">
    <location>
        <begin position="219"/>
        <end position="243"/>
    </location>
</feature>
<dbReference type="Pfam" id="PF00665">
    <property type="entry name" value="rve"/>
    <property type="match status" value="1"/>
</dbReference>
<name>A0A9Q3I3T8_9BASI</name>
<keyword evidence="11" id="KW-0808">Transferase</keyword>
<evidence type="ECO:0000256" key="4">
    <source>
        <dbReference type="ARBA" id="ARBA00022723"/>
    </source>
</evidence>
<keyword evidence="12" id="KW-0233">DNA recombination</keyword>
<feature type="domain" description="Integrase catalytic" evidence="16">
    <location>
        <begin position="463"/>
        <end position="613"/>
    </location>
</feature>
<evidence type="ECO:0000256" key="9">
    <source>
        <dbReference type="ARBA" id="ARBA00022908"/>
    </source>
</evidence>
<gene>
    <name evidence="17" type="ORF">O181_066673</name>
</gene>
<dbReference type="GO" id="GO:0015074">
    <property type="term" value="P:DNA integration"/>
    <property type="evidence" value="ECO:0007669"/>
    <property type="project" value="UniProtKB-KW"/>
</dbReference>
<dbReference type="GO" id="GO:0016787">
    <property type="term" value="F:hydrolase activity"/>
    <property type="evidence" value="ECO:0007669"/>
    <property type="project" value="UniProtKB-KW"/>
</dbReference>
<dbReference type="GO" id="GO:0005634">
    <property type="term" value="C:nucleus"/>
    <property type="evidence" value="ECO:0007669"/>
    <property type="project" value="UniProtKB-ARBA"/>
</dbReference>
<dbReference type="InterPro" id="IPR036397">
    <property type="entry name" value="RNaseH_sf"/>
</dbReference>
<evidence type="ECO:0000256" key="11">
    <source>
        <dbReference type="ARBA" id="ARBA00022932"/>
    </source>
</evidence>
<dbReference type="OrthoDB" id="4363844at2759"/>
<keyword evidence="10" id="KW-0695">RNA-directed DNA polymerase</keyword>
<keyword evidence="1" id="KW-0815">Transposition</keyword>
<evidence type="ECO:0000256" key="2">
    <source>
        <dbReference type="ARBA" id="ARBA00022695"/>
    </source>
</evidence>
<evidence type="ECO:0000256" key="7">
    <source>
        <dbReference type="ARBA" id="ARBA00022842"/>
    </source>
</evidence>
<dbReference type="Gene3D" id="3.30.420.10">
    <property type="entry name" value="Ribonuclease H-like superfamily/Ribonuclease H"/>
    <property type="match status" value="1"/>
</dbReference>
<dbReference type="AlphaFoldDB" id="A0A9Q3I3T8"/>
<keyword evidence="7" id="KW-0460">Magnesium</keyword>
<keyword evidence="11" id="KW-0239">DNA-directed DNA polymerase</keyword>
<evidence type="ECO:0000256" key="15">
    <source>
        <dbReference type="SAM" id="MobiDB-lite"/>
    </source>
</evidence>
<evidence type="ECO:0000313" key="18">
    <source>
        <dbReference type="Proteomes" id="UP000765509"/>
    </source>
</evidence>
<dbReference type="PANTHER" id="PTHR42648:SF11">
    <property type="entry name" value="TRANSPOSON TY4-P GAG-POL POLYPROTEIN"/>
    <property type="match status" value="1"/>
</dbReference>
<reference evidence="17" key="1">
    <citation type="submission" date="2021-03" db="EMBL/GenBank/DDBJ databases">
        <title>Draft genome sequence of rust myrtle Austropuccinia psidii MF-1, a brazilian biotype.</title>
        <authorList>
            <person name="Quecine M.C."/>
            <person name="Pachon D.M.R."/>
            <person name="Bonatelli M.L."/>
            <person name="Correr F.H."/>
            <person name="Franceschini L.M."/>
            <person name="Leite T.F."/>
            <person name="Margarido G.R.A."/>
            <person name="Almeida C.A."/>
            <person name="Ferrarezi J.A."/>
            <person name="Labate C.A."/>
        </authorList>
    </citation>
    <scope>NUCLEOTIDE SEQUENCE</scope>
    <source>
        <strain evidence="17">MF-1</strain>
    </source>
</reference>
<keyword evidence="6" id="KW-0378">Hydrolase</keyword>
<proteinExistence type="predicted"/>
<keyword evidence="2" id="KW-0548">Nucleotidyltransferase</keyword>
<dbReference type="SUPFAM" id="SSF53098">
    <property type="entry name" value="Ribonuclease H-like"/>
    <property type="match status" value="1"/>
</dbReference>
<accession>A0A9Q3I3T8</accession>
<dbReference type="InterPro" id="IPR039537">
    <property type="entry name" value="Retrotran_Ty1/copia-like"/>
</dbReference>
<keyword evidence="18" id="KW-1185">Reference proteome</keyword>
<evidence type="ECO:0000256" key="10">
    <source>
        <dbReference type="ARBA" id="ARBA00022918"/>
    </source>
</evidence>
<evidence type="ECO:0000256" key="13">
    <source>
        <dbReference type="ARBA" id="ARBA00048173"/>
    </source>
</evidence>
<comment type="catalytic activity">
    <reaction evidence="14">
        <text>DNA(n) + a 2'-deoxyribonucleoside 5'-triphosphate = DNA(n+1) + diphosphate</text>
        <dbReference type="Rhea" id="RHEA:22508"/>
        <dbReference type="Rhea" id="RHEA-COMP:17339"/>
        <dbReference type="Rhea" id="RHEA-COMP:17340"/>
        <dbReference type="ChEBI" id="CHEBI:33019"/>
        <dbReference type="ChEBI" id="CHEBI:61560"/>
        <dbReference type="ChEBI" id="CHEBI:173112"/>
        <dbReference type="EC" id="2.7.7.7"/>
    </reaction>
</comment>
<evidence type="ECO:0000256" key="5">
    <source>
        <dbReference type="ARBA" id="ARBA00022759"/>
    </source>
</evidence>
<protein>
    <recommendedName>
        <fullName evidence="16">Integrase catalytic domain-containing protein</fullName>
    </recommendedName>
</protein>
<evidence type="ECO:0000256" key="1">
    <source>
        <dbReference type="ARBA" id="ARBA00022578"/>
    </source>
</evidence>